<dbReference type="InterPro" id="IPR003824">
    <property type="entry name" value="UppP"/>
</dbReference>
<feature type="non-terminal residue" evidence="15">
    <location>
        <position position="1"/>
    </location>
</feature>
<feature type="transmembrane region" description="Helical" evidence="14">
    <location>
        <begin position="59"/>
        <end position="78"/>
    </location>
</feature>
<feature type="transmembrane region" description="Helical" evidence="14">
    <location>
        <begin position="167"/>
        <end position="188"/>
    </location>
</feature>
<evidence type="ECO:0000256" key="12">
    <source>
        <dbReference type="ARBA" id="ARBA00032932"/>
    </source>
</evidence>
<keyword evidence="5" id="KW-1003">Cell membrane</keyword>
<gene>
    <name evidence="15" type="primary">uppP</name>
    <name evidence="15" type="ORF">ENJ61_07875</name>
</gene>
<evidence type="ECO:0000256" key="8">
    <source>
        <dbReference type="ARBA" id="ARBA00022989"/>
    </source>
</evidence>
<dbReference type="Proteomes" id="UP000885792">
    <property type="component" value="Unassembled WGS sequence"/>
</dbReference>
<evidence type="ECO:0000256" key="9">
    <source>
        <dbReference type="ARBA" id="ARBA00023136"/>
    </source>
</evidence>
<comment type="subcellular location">
    <subcellularLocation>
        <location evidence="1">Cell membrane</location>
        <topology evidence="1">Multi-pass membrane protein</topology>
    </subcellularLocation>
</comment>
<evidence type="ECO:0000256" key="3">
    <source>
        <dbReference type="ARBA" id="ARBA00012374"/>
    </source>
</evidence>
<dbReference type="GO" id="GO:0046677">
    <property type="term" value="P:response to antibiotic"/>
    <property type="evidence" value="ECO:0007669"/>
    <property type="project" value="UniProtKB-KW"/>
</dbReference>
<evidence type="ECO:0000256" key="5">
    <source>
        <dbReference type="ARBA" id="ARBA00022475"/>
    </source>
</evidence>
<evidence type="ECO:0000256" key="13">
    <source>
        <dbReference type="ARBA" id="ARBA00047594"/>
    </source>
</evidence>
<dbReference type="EMBL" id="DRNB01000290">
    <property type="protein sequence ID" value="HHJ64808.1"/>
    <property type="molecule type" value="Genomic_DNA"/>
</dbReference>
<keyword evidence="8 14" id="KW-1133">Transmembrane helix</keyword>
<sequence length="216" mass="23938">FTKSFEIAIQLGSILAVVFLFADRLLRDRETWKRIAVAFVPTGAVGFALYRLIKDHLIGNDLVVVISLFLGGIVLILADRYCERFCYLRDVNDMSLKKAFVVGIFQSLAVVPGVSRSGATIVGGMLMGLSRRSAAEFSFILAVPTMLAATSYDLFRTGPAFSREEWGLLALGFGIAFATAFLTVRFFLRFLDKHGFVIFGVYRMVVSLLYGAVFLF</sequence>
<dbReference type="Pfam" id="PF02673">
    <property type="entry name" value="BacA"/>
    <property type="match status" value="1"/>
</dbReference>
<evidence type="ECO:0000313" key="15">
    <source>
        <dbReference type="EMBL" id="HHJ64808.1"/>
    </source>
</evidence>
<dbReference type="GO" id="GO:0050380">
    <property type="term" value="F:undecaprenyl-diphosphatase activity"/>
    <property type="evidence" value="ECO:0007669"/>
    <property type="project" value="UniProtKB-EC"/>
</dbReference>
<reference evidence="15" key="1">
    <citation type="journal article" date="2020" name="mSystems">
        <title>Genome- and Community-Level Interaction Insights into Carbon Utilization and Element Cycling Functions of Hydrothermarchaeota in Hydrothermal Sediment.</title>
        <authorList>
            <person name="Zhou Z."/>
            <person name="Liu Y."/>
            <person name="Xu W."/>
            <person name="Pan J."/>
            <person name="Luo Z.H."/>
            <person name="Li M."/>
        </authorList>
    </citation>
    <scope>NUCLEOTIDE SEQUENCE [LARGE SCALE GENOMIC DNA]</scope>
    <source>
        <strain evidence="15">HyVt-501</strain>
    </source>
</reference>
<evidence type="ECO:0000256" key="2">
    <source>
        <dbReference type="ARBA" id="ARBA00010621"/>
    </source>
</evidence>
<keyword evidence="6 14" id="KW-0812">Transmembrane</keyword>
<feature type="transmembrane region" description="Helical" evidence="14">
    <location>
        <begin position="6"/>
        <end position="23"/>
    </location>
</feature>
<proteinExistence type="inferred from homology"/>
<organism evidence="15">
    <name type="scientific">Aquifex aeolicus</name>
    <dbReference type="NCBI Taxonomy" id="63363"/>
    <lineage>
        <taxon>Bacteria</taxon>
        <taxon>Pseudomonadati</taxon>
        <taxon>Aquificota</taxon>
        <taxon>Aquificia</taxon>
        <taxon>Aquificales</taxon>
        <taxon>Aquificaceae</taxon>
        <taxon>Aquifex</taxon>
    </lineage>
</organism>
<evidence type="ECO:0000256" key="4">
    <source>
        <dbReference type="ARBA" id="ARBA00021581"/>
    </source>
</evidence>
<keyword evidence="10" id="KW-0046">Antibiotic resistance</keyword>
<evidence type="ECO:0000256" key="6">
    <source>
        <dbReference type="ARBA" id="ARBA00022692"/>
    </source>
</evidence>
<dbReference type="AlphaFoldDB" id="A0A7C5L8G0"/>
<accession>A0A7C5L8G0</accession>
<dbReference type="NCBIfam" id="TIGR00753">
    <property type="entry name" value="undec_PP_bacA"/>
    <property type="match status" value="1"/>
</dbReference>
<name>A0A7C5L8G0_AQUAO</name>
<evidence type="ECO:0000256" key="7">
    <source>
        <dbReference type="ARBA" id="ARBA00022801"/>
    </source>
</evidence>
<feature type="transmembrane region" description="Helical" evidence="14">
    <location>
        <begin position="35"/>
        <end position="53"/>
    </location>
</feature>
<keyword evidence="7 15" id="KW-0378">Hydrolase</keyword>
<dbReference type="GO" id="GO:0005886">
    <property type="term" value="C:plasma membrane"/>
    <property type="evidence" value="ECO:0007669"/>
    <property type="project" value="UniProtKB-SubCell"/>
</dbReference>
<dbReference type="EC" id="3.6.1.27" evidence="3"/>
<comment type="catalytic activity">
    <reaction evidence="13">
        <text>di-trans,octa-cis-undecaprenyl diphosphate + H2O = di-trans,octa-cis-undecaprenyl phosphate + phosphate + H(+)</text>
        <dbReference type="Rhea" id="RHEA:28094"/>
        <dbReference type="ChEBI" id="CHEBI:15377"/>
        <dbReference type="ChEBI" id="CHEBI:15378"/>
        <dbReference type="ChEBI" id="CHEBI:43474"/>
        <dbReference type="ChEBI" id="CHEBI:58405"/>
        <dbReference type="ChEBI" id="CHEBI:60392"/>
        <dbReference type="EC" id="3.6.1.27"/>
    </reaction>
</comment>
<evidence type="ECO:0000256" key="10">
    <source>
        <dbReference type="ARBA" id="ARBA00023251"/>
    </source>
</evidence>
<feature type="transmembrane region" description="Helical" evidence="14">
    <location>
        <begin position="99"/>
        <end position="117"/>
    </location>
</feature>
<evidence type="ECO:0000256" key="14">
    <source>
        <dbReference type="SAM" id="Phobius"/>
    </source>
</evidence>
<dbReference type="PANTHER" id="PTHR30622">
    <property type="entry name" value="UNDECAPRENYL-DIPHOSPHATASE"/>
    <property type="match status" value="1"/>
</dbReference>
<keyword evidence="9 14" id="KW-0472">Membrane</keyword>
<comment type="similarity">
    <text evidence="2">Belongs to the UppP family.</text>
</comment>
<comment type="caution">
    <text evidence="15">The sequence shown here is derived from an EMBL/GenBank/DDBJ whole genome shotgun (WGS) entry which is preliminary data.</text>
</comment>
<evidence type="ECO:0000256" key="11">
    <source>
        <dbReference type="ARBA" id="ARBA00032707"/>
    </source>
</evidence>
<feature type="transmembrane region" description="Helical" evidence="14">
    <location>
        <begin position="194"/>
        <end position="215"/>
    </location>
</feature>
<evidence type="ECO:0000256" key="1">
    <source>
        <dbReference type="ARBA" id="ARBA00004651"/>
    </source>
</evidence>
<dbReference type="PANTHER" id="PTHR30622:SF3">
    <property type="entry name" value="UNDECAPRENYL-DIPHOSPHATASE"/>
    <property type="match status" value="1"/>
</dbReference>
<protein>
    <recommendedName>
        <fullName evidence="4">Undecaprenyl-diphosphatase</fullName>
        <ecNumber evidence="3">3.6.1.27</ecNumber>
    </recommendedName>
    <alternativeName>
        <fullName evidence="12">Bacitracin resistance protein</fullName>
    </alternativeName>
    <alternativeName>
        <fullName evidence="11">Undecaprenyl pyrophosphate phosphatase</fullName>
    </alternativeName>
</protein>